<evidence type="ECO:0000313" key="5">
    <source>
        <dbReference type="EMBL" id="PIN08638.1"/>
    </source>
</evidence>
<evidence type="ECO:0008006" key="7">
    <source>
        <dbReference type="Google" id="ProtNLM"/>
    </source>
</evidence>
<dbReference type="GO" id="GO:0030691">
    <property type="term" value="C:Noc2p-Noc3p complex"/>
    <property type="evidence" value="ECO:0007669"/>
    <property type="project" value="TreeGrafter"/>
</dbReference>
<dbReference type="AlphaFoldDB" id="A0A2G9GTP7"/>
<dbReference type="PANTHER" id="PTHR12687:SF8">
    <property type="entry name" value="PROTEIN REBELOTE"/>
    <property type="match status" value="1"/>
</dbReference>
<evidence type="ECO:0000256" key="2">
    <source>
        <dbReference type="ARBA" id="ARBA00005907"/>
    </source>
</evidence>
<dbReference type="Proteomes" id="UP000231279">
    <property type="component" value="Unassembled WGS sequence"/>
</dbReference>
<dbReference type="PANTHER" id="PTHR12687">
    <property type="entry name" value="NUCLEOLAR COMPLEX 2 AND RAD4-RELATED"/>
    <property type="match status" value="1"/>
</dbReference>
<feature type="compositionally biased region" description="Acidic residues" evidence="4">
    <location>
        <begin position="155"/>
        <end position="170"/>
    </location>
</feature>
<gene>
    <name evidence="5" type="ORF">CDL12_18781</name>
</gene>
<name>A0A2G9GTP7_9LAMI</name>
<dbReference type="GO" id="GO:0042273">
    <property type="term" value="P:ribosomal large subunit biogenesis"/>
    <property type="evidence" value="ECO:0007669"/>
    <property type="project" value="TreeGrafter"/>
</dbReference>
<feature type="region of interest" description="Disordered" evidence="4">
    <location>
        <begin position="146"/>
        <end position="177"/>
    </location>
</feature>
<dbReference type="STRING" id="429701.A0A2G9GTP7"/>
<proteinExistence type="inferred from homology"/>
<comment type="subcellular location">
    <subcellularLocation>
        <location evidence="1">Nucleus</location>
    </subcellularLocation>
</comment>
<keyword evidence="3" id="KW-0539">Nucleus</keyword>
<dbReference type="GO" id="GO:0030690">
    <property type="term" value="C:Noc1p-Noc2p complex"/>
    <property type="evidence" value="ECO:0007669"/>
    <property type="project" value="TreeGrafter"/>
</dbReference>
<organism evidence="5 6">
    <name type="scientific">Handroanthus impetiginosus</name>
    <dbReference type="NCBI Taxonomy" id="429701"/>
    <lineage>
        <taxon>Eukaryota</taxon>
        <taxon>Viridiplantae</taxon>
        <taxon>Streptophyta</taxon>
        <taxon>Embryophyta</taxon>
        <taxon>Tracheophyta</taxon>
        <taxon>Spermatophyta</taxon>
        <taxon>Magnoliopsida</taxon>
        <taxon>eudicotyledons</taxon>
        <taxon>Gunneridae</taxon>
        <taxon>Pentapetalae</taxon>
        <taxon>asterids</taxon>
        <taxon>lamiids</taxon>
        <taxon>Lamiales</taxon>
        <taxon>Bignoniaceae</taxon>
        <taxon>Crescentiina</taxon>
        <taxon>Tabebuia alliance</taxon>
        <taxon>Handroanthus</taxon>
    </lineage>
</organism>
<evidence type="ECO:0000313" key="6">
    <source>
        <dbReference type="Proteomes" id="UP000231279"/>
    </source>
</evidence>
<evidence type="ECO:0000256" key="4">
    <source>
        <dbReference type="SAM" id="MobiDB-lite"/>
    </source>
</evidence>
<protein>
    <recommendedName>
        <fullName evidence="7">Nucleolar complex protein 2</fullName>
    </recommendedName>
</protein>
<comment type="caution">
    <text evidence="5">The sequence shown here is derived from an EMBL/GenBank/DDBJ whole genome shotgun (WGS) entry which is preliminary data.</text>
</comment>
<feature type="region of interest" description="Disordered" evidence="4">
    <location>
        <begin position="28"/>
        <end position="63"/>
    </location>
</feature>
<feature type="region of interest" description="Disordered" evidence="4">
    <location>
        <begin position="463"/>
        <end position="486"/>
    </location>
</feature>
<evidence type="ECO:0000256" key="3">
    <source>
        <dbReference type="ARBA" id="ARBA00023242"/>
    </source>
</evidence>
<sequence length="503" mass="57563">MGKLGKKARKFAKKHLQSVLRRRRKTKALFKKKASKAGKDDIEEEQVDNPFGLSNGRRTESEGIENISLDMVFTENDKDEVADASDSDGYLSETGKTLEDEIASSTYSAQNEKIHADLAIQKKKLDRLRKKDPEFRKFLESFKTSAETFQSADGQDSDEGDTSDQEEPSEDGVAKDKGKILTSRAINRWCEMFREDKSQSTLISLLNAYRSACHYGTESIGHQIENSETFCNIVLFTLSNGDDIFRGLFHISSSNSTKEITLELKKMSKWKSLKPLVKSFVRSTLFLLNQVTDTEILSFAMTRIRASLLFFLAFPSLIQRLIKLPKHYLKSRSFQEECFLSAIEQLSLHFAQWCYHISFPDLATIPLIRLRKIHEITTIESLRRMVKRLIDQVEQNVDFVQKKRDEVSFSPHDHQSVDSFLQFEKSSLNATFTQYYRCVLDKAAERNLHKSEKISLPEQRIMKRNRAEPKRKTVGTGLCVDGEHDPAIENGGKRTLEVSMSIA</sequence>
<accession>A0A2G9GTP7</accession>
<dbReference type="GO" id="GO:0005730">
    <property type="term" value="C:nucleolus"/>
    <property type="evidence" value="ECO:0007669"/>
    <property type="project" value="TreeGrafter"/>
</dbReference>
<evidence type="ECO:0000256" key="1">
    <source>
        <dbReference type="ARBA" id="ARBA00004123"/>
    </source>
</evidence>
<dbReference type="Pfam" id="PF03715">
    <property type="entry name" value="Noc2"/>
    <property type="match status" value="1"/>
</dbReference>
<keyword evidence="6" id="KW-1185">Reference proteome</keyword>
<comment type="similarity">
    <text evidence="2">Belongs to the NOC2 family.</text>
</comment>
<dbReference type="EMBL" id="NKXS01003743">
    <property type="protein sequence ID" value="PIN08638.1"/>
    <property type="molecule type" value="Genomic_DNA"/>
</dbReference>
<reference evidence="6" key="1">
    <citation type="journal article" date="2018" name="Gigascience">
        <title>Genome assembly of the Pink Ipe (Handroanthus impetiginosus, Bignoniaceae), a highly valued, ecologically keystone Neotropical timber forest tree.</title>
        <authorList>
            <person name="Silva-Junior O.B."/>
            <person name="Grattapaglia D."/>
            <person name="Novaes E."/>
            <person name="Collevatti R.G."/>
        </authorList>
    </citation>
    <scope>NUCLEOTIDE SEQUENCE [LARGE SCALE GENOMIC DNA]</scope>
    <source>
        <strain evidence="6">cv. UFG-1</strain>
    </source>
</reference>
<dbReference type="OrthoDB" id="10266662at2759"/>
<dbReference type="InterPro" id="IPR005343">
    <property type="entry name" value="Noc2"/>
</dbReference>
<dbReference type="GO" id="GO:0005654">
    <property type="term" value="C:nucleoplasm"/>
    <property type="evidence" value="ECO:0007669"/>
    <property type="project" value="TreeGrafter"/>
</dbReference>